<reference evidence="2 3" key="1">
    <citation type="submission" date="2017-06" db="EMBL/GenBank/DDBJ databases">
        <authorList>
            <consortium name="Pathogen Informatics"/>
        </authorList>
    </citation>
    <scope>NUCLEOTIDE SEQUENCE [LARGE SCALE GENOMIC DNA]</scope>
    <source>
        <strain evidence="2 3">NCTC13490</strain>
    </source>
</reference>
<dbReference type="RefSeq" id="WP_095070274.1">
    <property type="nucleotide sequence ID" value="NZ_LT906465.1"/>
</dbReference>
<protein>
    <recommendedName>
        <fullName evidence="1">HNH endonuclease 5 domain-containing protein</fullName>
    </recommendedName>
</protein>
<name>A0A239WRZ6_9FLAO</name>
<dbReference type="InterPro" id="IPR029471">
    <property type="entry name" value="HNH_5"/>
</dbReference>
<dbReference type="Pfam" id="PF14279">
    <property type="entry name" value="HNH_5"/>
    <property type="match status" value="1"/>
</dbReference>
<dbReference type="EMBL" id="LT906465">
    <property type="protein sequence ID" value="SNV36966.1"/>
    <property type="molecule type" value="Genomic_DNA"/>
</dbReference>
<dbReference type="AlphaFoldDB" id="A0A239WRZ6"/>
<keyword evidence="3" id="KW-1185">Reference proteome</keyword>
<evidence type="ECO:0000259" key="1">
    <source>
        <dbReference type="Pfam" id="PF14279"/>
    </source>
</evidence>
<organism evidence="2 3">
    <name type="scientific">Chryseobacterium taklimakanense</name>
    <dbReference type="NCBI Taxonomy" id="536441"/>
    <lineage>
        <taxon>Bacteria</taxon>
        <taxon>Pseudomonadati</taxon>
        <taxon>Bacteroidota</taxon>
        <taxon>Flavobacteriia</taxon>
        <taxon>Flavobacteriales</taxon>
        <taxon>Weeksellaceae</taxon>
        <taxon>Chryseobacterium group</taxon>
        <taxon>Chryseobacterium</taxon>
    </lineage>
</organism>
<evidence type="ECO:0000313" key="3">
    <source>
        <dbReference type="Proteomes" id="UP000215196"/>
    </source>
</evidence>
<sequence length="313" mass="36921">MDRLKEIDENYIVKNLYHLDEPNKIFLGNKEERLCRFCGKNSNETTFKKTAHAIPEFVENYKLFSFYECDTCNENFSKNLENHMSNFMNLHHSLSQVKGKRGIPSYKIGNNKSRLDWNNEGLSIMQYEEDNFNIIEQDEENKTIKIQGKRATYIPIAVYKCLTKMALSIMDEDEIVNFQNTINWINEADHSKSSYQIGNLKAIFTFITSRKSTHTVCFLLKRRKNNKNKVPYMMFFLSYSNFNFQIHIPMCELDKHLFNETVMIYGIPNVFEFDDEEFDGQTRTVLDLSSTEKVKDEIVEIYLSYESSKLSEN</sequence>
<dbReference type="Proteomes" id="UP000215196">
    <property type="component" value="Chromosome 1"/>
</dbReference>
<gene>
    <name evidence="2" type="ORF">SAMEA4412677_00604</name>
</gene>
<accession>A0A239WRZ6</accession>
<feature type="domain" description="HNH endonuclease 5" evidence="1">
    <location>
        <begin position="35"/>
        <end position="86"/>
    </location>
</feature>
<proteinExistence type="predicted"/>
<evidence type="ECO:0000313" key="2">
    <source>
        <dbReference type="EMBL" id="SNV36966.1"/>
    </source>
</evidence>
<dbReference type="KEGG" id="ctak:4412677_00604"/>